<dbReference type="EMBL" id="NHTK01000869">
    <property type="protein sequence ID" value="PPR04946.1"/>
    <property type="molecule type" value="Genomic_DNA"/>
</dbReference>
<dbReference type="InParanoid" id="A0A409YPL4"/>
<keyword evidence="3" id="KW-1185">Reference proteome</keyword>
<proteinExistence type="predicted"/>
<accession>A0A409YPL4</accession>
<protein>
    <submittedName>
        <fullName evidence="2">Uncharacterized protein</fullName>
    </submittedName>
</protein>
<evidence type="ECO:0000313" key="2">
    <source>
        <dbReference type="EMBL" id="PPR04946.1"/>
    </source>
</evidence>
<organism evidence="2 3">
    <name type="scientific">Panaeolus cyanescens</name>
    <dbReference type="NCBI Taxonomy" id="181874"/>
    <lineage>
        <taxon>Eukaryota</taxon>
        <taxon>Fungi</taxon>
        <taxon>Dikarya</taxon>
        <taxon>Basidiomycota</taxon>
        <taxon>Agaricomycotina</taxon>
        <taxon>Agaricomycetes</taxon>
        <taxon>Agaricomycetidae</taxon>
        <taxon>Agaricales</taxon>
        <taxon>Agaricineae</taxon>
        <taxon>Galeropsidaceae</taxon>
        <taxon>Panaeolus</taxon>
    </lineage>
</organism>
<comment type="caution">
    <text evidence="2">The sequence shown here is derived from an EMBL/GenBank/DDBJ whole genome shotgun (WGS) entry which is preliminary data.</text>
</comment>
<dbReference type="OrthoDB" id="2596481at2759"/>
<feature type="region of interest" description="Disordered" evidence="1">
    <location>
        <begin position="46"/>
        <end position="192"/>
    </location>
</feature>
<evidence type="ECO:0000313" key="3">
    <source>
        <dbReference type="Proteomes" id="UP000284842"/>
    </source>
</evidence>
<dbReference type="AlphaFoldDB" id="A0A409YPL4"/>
<reference evidence="2 3" key="1">
    <citation type="journal article" date="2018" name="Evol. Lett.">
        <title>Horizontal gene cluster transfer increased hallucinogenic mushroom diversity.</title>
        <authorList>
            <person name="Reynolds H.T."/>
            <person name="Vijayakumar V."/>
            <person name="Gluck-Thaler E."/>
            <person name="Korotkin H.B."/>
            <person name="Matheny P.B."/>
            <person name="Slot J.C."/>
        </authorList>
    </citation>
    <scope>NUCLEOTIDE SEQUENCE [LARGE SCALE GENOMIC DNA]</scope>
    <source>
        <strain evidence="2 3">2629</strain>
    </source>
</reference>
<feature type="compositionally biased region" description="Polar residues" evidence="1">
    <location>
        <begin position="175"/>
        <end position="185"/>
    </location>
</feature>
<feature type="compositionally biased region" description="Basic residues" evidence="1">
    <location>
        <begin position="117"/>
        <end position="131"/>
    </location>
</feature>
<name>A0A409YPL4_9AGAR</name>
<gene>
    <name evidence="2" type="ORF">CVT24_010403</name>
</gene>
<evidence type="ECO:0000256" key="1">
    <source>
        <dbReference type="SAM" id="MobiDB-lite"/>
    </source>
</evidence>
<sequence length="333" mass="35815">MPLQSPTLSAASASSYDFLSDTTLSSTALRSSVYFSDSEEEIVYSVSNNADLSDDDASQPASVDHDFVIISTPPSPEPLPTSGLSTPVEDISSDDQRPSTSLTLGVAANALAAQRTTTKKKPKKKKSKKAKPAASTSLQAPTVKGNGTKKTAPHSQSDSEKSVMKRAKPARKTTPVPSASTTNEMVTGLGSRPIVDDLSDRLSVISDDNESVAPTKYEEAAHFISLFLSNPEARTNTICRLTLLQSLIVELGLGSVSSLPASLTAARAFLKQHAFLNIREYIATRNQGPEAVQRLIHPSKSALIRDIKRKRNPASLKWVKEHGLQVLLVGWMY</sequence>
<dbReference type="Proteomes" id="UP000284842">
    <property type="component" value="Unassembled WGS sequence"/>
</dbReference>